<gene>
    <name evidence="1" type="ORF">JCM19239_2670</name>
</gene>
<keyword evidence="2" id="KW-1185">Reference proteome</keyword>
<sequence length="51" mass="5820">MWSRDENIVIEFVETIELANLILDGLGRVWGLQGFAFDRGTPIFLTPLELL</sequence>
<comment type="caution">
    <text evidence="1">The sequence shown here is derived from an EMBL/GenBank/DDBJ whole genome shotgun (WGS) entry which is preliminary data.</text>
</comment>
<proteinExistence type="predicted"/>
<evidence type="ECO:0000313" key="1">
    <source>
        <dbReference type="EMBL" id="GAL30324.1"/>
    </source>
</evidence>
<protein>
    <submittedName>
        <fullName evidence="1">Uncharacterized protein</fullName>
    </submittedName>
</protein>
<reference evidence="2" key="1">
    <citation type="submission" date="2014-09" db="EMBL/GenBank/DDBJ databases">
        <title>Vibrio variabilis JCM 19239. (C206) whole genome shotgun sequence.</title>
        <authorList>
            <person name="Sawabe T."/>
            <person name="Meirelles P."/>
            <person name="Nakanishi M."/>
            <person name="Sayaka M."/>
            <person name="Hattori M."/>
            <person name="Ohkuma M."/>
        </authorList>
    </citation>
    <scope>NUCLEOTIDE SEQUENCE [LARGE SCALE GENOMIC DNA]</scope>
    <source>
        <strain evidence="2">JCM 19239</strain>
    </source>
</reference>
<accession>A0ABQ0JNJ8</accession>
<dbReference type="EMBL" id="BBMS01000091">
    <property type="protein sequence ID" value="GAL30324.1"/>
    <property type="molecule type" value="Genomic_DNA"/>
</dbReference>
<dbReference type="Proteomes" id="UP000029223">
    <property type="component" value="Unassembled WGS sequence"/>
</dbReference>
<name>A0ABQ0JNJ8_9VIBR</name>
<organism evidence="1 2">
    <name type="scientific">Vibrio variabilis</name>
    <dbReference type="NCBI Taxonomy" id="990271"/>
    <lineage>
        <taxon>Bacteria</taxon>
        <taxon>Pseudomonadati</taxon>
        <taxon>Pseudomonadota</taxon>
        <taxon>Gammaproteobacteria</taxon>
        <taxon>Vibrionales</taxon>
        <taxon>Vibrionaceae</taxon>
        <taxon>Vibrio</taxon>
    </lineage>
</organism>
<evidence type="ECO:0000313" key="2">
    <source>
        <dbReference type="Proteomes" id="UP000029223"/>
    </source>
</evidence>